<dbReference type="GO" id="GO:0046872">
    <property type="term" value="F:metal ion binding"/>
    <property type="evidence" value="ECO:0007669"/>
    <property type="project" value="UniProtKB-KW"/>
</dbReference>
<dbReference type="InterPro" id="IPR017896">
    <property type="entry name" value="4Fe4S_Fe-S-bd"/>
</dbReference>
<evidence type="ECO:0000313" key="8">
    <source>
        <dbReference type="Proteomes" id="UP000006427"/>
    </source>
</evidence>
<dbReference type="Gene3D" id="3.40.50.360">
    <property type="match status" value="1"/>
</dbReference>
<gene>
    <name evidence="7" type="ORF">Dpep_1045</name>
</gene>
<sequence>MKFDTAAVVSYSPTGTTTRVMKEIVEGMGSKLSFLDATLPEARETAILPEGDVLLVGMPVYSGRIAKEGRALLEKLRGDGRPAVAVVVYGNRHYDDALLELGDLLKEKEFKVVVGAAFIGEHSFADEKYPTAIGRPDGYDMPVIRSFGAKMAKMLGAVDSVSELPEADLPGKRPYKVPSTMPEGSPVTDVEMCVHCGKCAAVCPVGAVDSKDPNVTDGVACTFCCACVKACPTGARVLKLEPVASLGKKMWDNFSSRREPEFFLPMSLDAKR</sequence>
<dbReference type="InterPro" id="IPR050572">
    <property type="entry name" value="Fe-S_Ferredoxin"/>
</dbReference>
<keyword evidence="4" id="KW-0411">Iron-sulfur</keyword>
<keyword evidence="3" id="KW-0408">Iron</keyword>
<dbReference type="InterPro" id="IPR017900">
    <property type="entry name" value="4Fe4S_Fe_S_CS"/>
</dbReference>
<dbReference type="PROSITE" id="PS50902">
    <property type="entry name" value="FLAVODOXIN_LIKE"/>
    <property type="match status" value="1"/>
</dbReference>
<dbReference type="SUPFAM" id="SSF52218">
    <property type="entry name" value="Flavoproteins"/>
    <property type="match status" value="1"/>
</dbReference>
<dbReference type="PROSITE" id="PS00198">
    <property type="entry name" value="4FE4S_FER_1"/>
    <property type="match status" value="1"/>
</dbReference>
<dbReference type="PANTHER" id="PTHR43687:SF1">
    <property type="entry name" value="FERREDOXIN III"/>
    <property type="match status" value="1"/>
</dbReference>
<evidence type="ECO:0000259" key="6">
    <source>
        <dbReference type="PROSITE" id="PS51379"/>
    </source>
</evidence>
<dbReference type="EMBL" id="ABTR02000001">
    <property type="protein sequence ID" value="EFC91071.1"/>
    <property type="molecule type" value="Genomic_DNA"/>
</dbReference>
<dbReference type="InterPro" id="IPR008254">
    <property type="entry name" value="Flavodoxin/NO_synth"/>
</dbReference>
<reference evidence="7 8" key="1">
    <citation type="journal article" date="2010" name="Stand. Genomic Sci.">
        <title>Permanent draft genome sequence of Dethiosulfovibrio peptidovorans type strain (SEBR 4207).</title>
        <authorList>
            <person name="Labutti K."/>
            <person name="Mayilraj S."/>
            <person name="Clum A."/>
            <person name="Lucas S."/>
            <person name="Glavina Del Rio T."/>
            <person name="Nolan M."/>
            <person name="Tice H."/>
            <person name="Cheng J.F."/>
            <person name="Pitluck S."/>
            <person name="Liolios K."/>
            <person name="Ivanova N."/>
            <person name="Mavromatis K."/>
            <person name="Mikhailova N."/>
            <person name="Pati A."/>
            <person name="Goodwin L."/>
            <person name="Chen A."/>
            <person name="Palaniappan K."/>
            <person name="Land M."/>
            <person name="Hauser L."/>
            <person name="Chang Y.J."/>
            <person name="Jeffries C.D."/>
            <person name="Rohde M."/>
            <person name="Spring S."/>
            <person name="Goker M."/>
            <person name="Woyke T."/>
            <person name="Bristow J."/>
            <person name="Eisen J.A."/>
            <person name="Markowitz V."/>
            <person name="Hugenholtz P."/>
            <person name="Kyrpides N.C."/>
            <person name="Klenk H.P."/>
            <person name="Lapidus A."/>
        </authorList>
    </citation>
    <scope>NUCLEOTIDE SEQUENCE [LARGE SCALE GENOMIC DNA]</scope>
    <source>
        <strain evidence="7 8">DSM 11002</strain>
    </source>
</reference>
<dbReference type="GO" id="GO:0010181">
    <property type="term" value="F:FMN binding"/>
    <property type="evidence" value="ECO:0007669"/>
    <property type="project" value="InterPro"/>
</dbReference>
<evidence type="ECO:0000313" key="7">
    <source>
        <dbReference type="EMBL" id="EFC91071.1"/>
    </source>
</evidence>
<dbReference type="SUPFAM" id="SSF54862">
    <property type="entry name" value="4Fe-4S ferredoxins"/>
    <property type="match status" value="1"/>
</dbReference>
<dbReference type="PANTHER" id="PTHR43687">
    <property type="entry name" value="ADENYLYLSULFATE REDUCTASE, BETA SUBUNIT"/>
    <property type="match status" value="1"/>
</dbReference>
<dbReference type="AlphaFoldDB" id="D2Z6H4"/>
<evidence type="ECO:0000256" key="4">
    <source>
        <dbReference type="ARBA" id="ARBA00023014"/>
    </source>
</evidence>
<evidence type="ECO:0000256" key="1">
    <source>
        <dbReference type="ARBA" id="ARBA00022485"/>
    </source>
</evidence>
<dbReference type="OrthoDB" id="9813995at2"/>
<name>D2Z6H4_9BACT</name>
<dbReference type="Gene3D" id="3.30.70.20">
    <property type="match status" value="1"/>
</dbReference>
<evidence type="ECO:0000259" key="5">
    <source>
        <dbReference type="PROSITE" id="PS50902"/>
    </source>
</evidence>
<dbReference type="STRING" id="469381.Dpep_1045"/>
<organism evidence="7 8">
    <name type="scientific">Dethiosulfovibrio peptidovorans DSM 11002</name>
    <dbReference type="NCBI Taxonomy" id="469381"/>
    <lineage>
        <taxon>Bacteria</taxon>
        <taxon>Thermotogati</taxon>
        <taxon>Synergistota</taxon>
        <taxon>Synergistia</taxon>
        <taxon>Synergistales</taxon>
        <taxon>Dethiosulfovibrionaceae</taxon>
        <taxon>Dethiosulfovibrio</taxon>
    </lineage>
</organism>
<keyword evidence="1" id="KW-0004">4Fe-4S</keyword>
<proteinExistence type="predicted"/>
<dbReference type="GO" id="GO:0051539">
    <property type="term" value="F:4 iron, 4 sulfur cluster binding"/>
    <property type="evidence" value="ECO:0007669"/>
    <property type="project" value="UniProtKB-KW"/>
</dbReference>
<accession>D2Z6H4</accession>
<dbReference type="Proteomes" id="UP000006427">
    <property type="component" value="Unassembled WGS sequence"/>
</dbReference>
<evidence type="ECO:0000256" key="2">
    <source>
        <dbReference type="ARBA" id="ARBA00022723"/>
    </source>
</evidence>
<evidence type="ECO:0000256" key="3">
    <source>
        <dbReference type="ARBA" id="ARBA00023004"/>
    </source>
</evidence>
<keyword evidence="8" id="KW-1185">Reference proteome</keyword>
<feature type="domain" description="Flavodoxin-like" evidence="5">
    <location>
        <begin position="6"/>
        <end position="152"/>
    </location>
</feature>
<feature type="domain" description="4Fe-4S ferredoxin-type" evidence="6">
    <location>
        <begin position="215"/>
        <end position="241"/>
    </location>
</feature>
<dbReference type="RefSeq" id="WP_005660229.1">
    <property type="nucleotide sequence ID" value="NZ_ABTR02000001.1"/>
</dbReference>
<dbReference type="PaxDb" id="469381-Dpep_1045"/>
<keyword evidence="2" id="KW-0479">Metal-binding</keyword>
<protein>
    <submittedName>
        <fullName evidence="7">4Fe-4S ferredoxin iron-sulfur binding domain protein</fullName>
    </submittedName>
</protein>
<dbReference type="eggNOG" id="COG2768">
    <property type="taxonomic scope" value="Bacteria"/>
</dbReference>
<dbReference type="PROSITE" id="PS51379">
    <property type="entry name" value="4FE4S_FER_2"/>
    <property type="match status" value="2"/>
</dbReference>
<dbReference type="Pfam" id="PF13237">
    <property type="entry name" value="Fer4_10"/>
    <property type="match status" value="1"/>
</dbReference>
<feature type="domain" description="4Fe-4S ferredoxin-type" evidence="6">
    <location>
        <begin position="184"/>
        <end position="213"/>
    </location>
</feature>
<dbReference type="InterPro" id="IPR029039">
    <property type="entry name" value="Flavoprotein-like_sf"/>
</dbReference>
<comment type="caution">
    <text evidence="7">The sequence shown here is derived from an EMBL/GenBank/DDBJ whole genome shotgun (WGS) entry which is preliminary data.</text>
</comment>